<feature type="compositionally biased region" description="Gly residues" evidence="1">
    <location>
        <begin position="709"/>
        <end position="722"/>
    </location>
</feature>
<evidence type="ECO:0000256" key="1">
    <source>
        <dbReference type="SAM" id="MobiDB-lite"/>
    </source>
</evidence>
<dbReference type="InterPro" id="IPR036322">
    <property type="entry name" value="WD40_repeat_dom_sf"/>
</dbReference>
<proteinExistence type="predicted"/>
<dbReference type="InParanoid" id="F0XUL4"/>
<dbReference type="Pfam" id="PF10313">
    <property type="entry name" value="DUF2415"/>
    <property type="match status" value="1"/>
</dbReference>
<dbReference type="InterPro" id="IPR015943">
    <property type="entry name" value="WD40/YVTN_repeat-like_dom_sf"/>
</dbReference>
<name>F0XUL4_GROCL</name>
<gene>
    <name evidence="3" type="ORF">CMQ_4625</name>
</gene>
<dbReference type="AlphaFoldDB" id="F0XUL4"/>
<feature type="region of interest" description="Disordered" evidence="1">
    <location>
        <begin position="699"/>
        <end position="736"/>
    </location>
</feature>
<feature type="compositionally biased region" description="Basic and acidic residues" evidence="1">
    <location>
        <begin position="565"/>
        <end position="579"/>
    </location>
</feature>
<feature type="region of interest" description="Disordered" evidence="1">
    <location>
        <begin position="431"/>
        <end position="468"/>
    </location>
</feature>
<evidence type="ECO:0000313" key="4">
    <source>
        <dbReference type="Proteomes" id="UP000007796"/>
    </source>
</evidence>
<dbReference type="PANTHER" id="PTHR43991">
    <property type="entry name" value="WD REPEAT PROTEIN (AFU_ORTHOLOGUE AFUA_8G05640)-RELATED"/>
    <property type="match status" value="1"/>
</dbReference>
<feature type="region of interest" description="Disordered" evidence="1">
    <location>
        <begin position="536"/>
        <end position="584"/>
    </location>
</feature>
<feature type="domain" description="DUF2415" evidence="2">
    <location>
        <begin position="370"/>
        <end position="409"/>
    </location>
</feature>
<accession>F0XUL4</accession>
<organism evidence="4">
    <name type="scientific">Grosmannia clavigera (strain kw1407 / UAMH 11150)</name>
    <name type="common">Blue stain fungus</name>
    <name type="synonym">Graphiocladiella clavigera</name>
    <dbReference type="NCBI Taxonomy" id="655863"/>
    <lineage>
        <taxon>Eukaryota</taxon>
        <taxon>Fungi</taxon>
        <taxon>Dikarya</taxon>
        <taxon>Ascomycota</taxon>
        <taxon>Pezizomycotina</taxon>
        <taxon>Sordariomycetes</taxon>
        <taxon>Sordariomycetidae</taxon>
        <taxon>Ophiostomatales</taxon>
        <taxon>Ophiostomataceae</taxon>
        <taxon>Leptographium</taxon>
    </lineage>
</organism>
<dbReference type="PANTHER" id="PTHR43991:SF9">
    <property type="entry name" value="DUF2415 DOMAIN-CONTAINING PROTEIN"/>
    <property type="match status" value="1"/>
</dbReference>
<dbReference type="Gene3D" id="2.130.10.10">
    <property type="entry name" value="YVTN repeat-like/Quinoprotein amine dehydrogenase"/>
    <property type="match status" value="1"/>
</dbReference>
<dbReference type="GeneID" id="25977857"/>
<evidence type="ECO:0000259" key="2">
    <source>
        <dbReference type="Pfam" id="PF10313"/>
    </source>
</evidence>
<dbReference type="SUPFAM" id="SSF50978">
    <property type="entry name" value="WD40 repeat-like"/>
    <property type="match status" value="1"/>
</dbReference>
<dbReference type="RefSeq" id="XP_014168256.1">
    <property type="nucleotide sequence ID" value="XM_014312781.1"/>
</dbReference>
<dbReference type="eggNOG" id="KOG4532">
    <property type="taxonomic scope" value="Eukaryota"/>
</dbReference>
<evidence type="ECO:0000313" key="3">
    <source>
        <dbReference type="EMBL" id="EFW98773.1"/>
    </source>
</evidence>
<dbReference type="InterPro" id="IPR019417">
    <property type="entry name" value="DUF2415"/>
</dbReference>
<protein>
    <submittedName>
        <fullName evidence="3">L-2-hydroxyglutarate mitochondrial</fullName>
    </submittedName>
</protein>
<dbReference type="HOGENOM" id="CLU_012621_1_0_1"/>
<dbReference type="STRING" id="655863.F0XUL4"/>
<dbReference type="EMBL" id="GL630006">
    <property type="protein sequence ID" value="EFW98773.1"/>
    <property type="molecule type" value="Genomic_DNA"/>
</dbReference>
<feature type="compositionally biased region" description="Basic residues" evidence="1">
    <location>
        <begin position="123"/>
        <end position="133"/>
    </location>
</feature>
<sequence>MAVKDEDACYPTNSLIAKESRRHYRTRITPIHWQLRSLIGVSRSNKVYYPTGTDNLHIQEFNTATKKSETIALLSFSPRCLVARGGWVCCGGEEGEFVAIRVEDRSRRVRNSAHGRVRDDSHHRSHSRAHGRRRSDSVRAVAGGDDGDGSRSMDDEDYDDFDLRMGEPPRAALVTVPSRFAAKSQKFGKERVNCITIWFPSLMMALAPGAYKQAVVALANNDKHVTLVSLDEMEELDELSYPDCVNRAVLSPDGRFLAAVSDDPYLYIHERVKRDDEVPPPTRRRTDQPPVRSSYVWKLLARHHLRDQDKNDRTVHRGSFAACFSNTGRYLAVGTQYGTISIFDTALLGEPGDTSLVACFTSSSPKADAGAVREMSFCPGPYDLLAWSEDYGAVGIADARNKFAARQIIKLGDESAFERIAINQTTHVNDELVEERQRRHQRQRQDGEDTGGRGDSMPRFRNGDYGVSSEEQALRIRDALDRYHLPLTAEETQFLDALQLRRDRDRRLQREQREAQAQREQRETELLARPSAWILRSRPGLADGGSSRNNNGSGNGNDGSSGTSRTRDQGRDRDRDRGEGVTVSDVLSSIRSLRSAREQERRNFLRTQGLLQAAMQTPAIPTIENEESGTDDDELTVPMPVPVPVPVPVTTTAHGQQRRRLPWGSLDAPLPNFGTLGERGDARTIDFLHAYTVGNNGGAEAGSSSNNNGGSGSGNGSGTGGVGRRERGALPGSSLLSQTMMLDWDTGIVSMSRRAREPATSSEQKDGHTAGLVWSEDGTIFRAESGRVDECLGDDGELFSLADRPHVDGPTATAVLFRVAERADPHHWRAERDRATSLLEAALQRRHQAMTVDDAGRQALEHAGVRPHGRLAALGLGRAHPAERQECGVVVVPAVLSGRGVDALQCGELGGRLGHQPLARAAMRHAVRGTKVVQQPAAADAELRLERVGAVVEAGVDDLAVARGCLRADGGVAFEHEDG</sequence>
<dbReference type="OrthoDB" id="64353at2759"/>
<feature type="compositionally biased region" description="Basic and acidic residues" evidence="1">
    <location>
        <begin position="431"/>
        <end position="462"/>
    </location>
</feature>
<reference evidence="3 4" key="1">
    <citation type="journal article" date="2011" name="Proc. Natl. Acad. Sci. U.S.A.">
        <title>Genome and transcriptome analyses of the mountain pine beetle-fungal symbiont Grosmannia clavigera, a lodgepole pine pathogen.</title>
        <authorList>
            <person name="DiGuistini S."/>
            <person name="Wang Y."/>
            <person name="Liao N.Y."/>
            <person name="Taylor G."/>
            <person name="Tanguay P."/>
            <person name="Feau N."/>
            <person name="Henrissat B."/>
            <person name="Chan S.K."/>
            <person name="Hesse-Orce U."/>
            <person name="Alamouti S.M."/>
            <person name="Tsui C.K.M."/>
            <person name="Docking R.T."/>
            <person name="Levasseur A."/>
            <person name="Haridas S."/>
            <person name="Robertson G."/>
            <person name="Birol I."/>
            <person name="Holt R.A."/>
            <person name="Marra M.A."/>
            <person name="Hamelin R.C."/>
            <person name="Hirst M."/>
            <person name="Jones S.J.M."/>
            <person name="Bohlmann J."/>
            <person name="Breuil C."/>
        </authorList>
    </citation>
    <scope>NUCLEOTIDE SEQUENCE [LARGE SCALE GENOMIC DNA]</scope>
    <source>
        <strain evidence="4">kw1407 / UAMH 11150</strain>
    </source>
</reference>
<feature type="region of interest" description="Disordered" evidence="1">
    <location>
        <begin position="110"/>
        <end position="158"/>
    </location>
</feature>
<dbReference type="Proteomes" id="UP000007796">
    <property type="component" value="Unassembled WGS sequence"/>
</dbReference>
<keyword evidence="4" id="KW-1185">Reference proteome</keyword>